<comment type="caution">
    <text evidence="3">The sequence shown here is derived from an EMBL/GenBank/DDBJ whole genome shotgun (WGS) entry which is preliminary data.</text>
</comment>
<evidence type="ECO:0000313" key="4">
    <source>
        <dbReference type="Proteomes" id="UP001141552"/>
    </source>
</evidence>
<evidence type="ECO:0008006" key="5">
    <source>
        <dbReference type="Google" id="ProtNLM"/>
    </source>
</evidence>
<dbReference type="OrthoDB" id="1936721at2759"/>
<proteinExistence type="predicted"/>
<dbReference type="GO" id="GO:0009451">
    <property type="term" value="P:RNA modification"/>
    <property type="evidence" value="ECO:0007669"/>
    <property type="project" value="InterPro"/>
</dbReference>
<keyword evidence="4" id="KW-1185">Reference proteome</keyword>
<reference evidence="3" key="1">
    <citation type="submission" date="2022-02" db="EMBL/GenBank/DDBJ databases">
        <authorList>
            <person name="Henning P.M."/>
            <person name="McCubbin A.G."/>
            <person name="Shore J.S."/>
        </authorList>
    </citation>
    <scope>NUCLEOTIDE SEQUENCE</scope>
    <source>
        <strain evidence="3">F60SS</strain>
        <tissue evidence="3">Leaves</tissue>
    </source>
</reference>
<dbReference type="InterPro" id="IPR011990">
    <property type="entry name" value="TPR-like_helical_dom_sf"/>
</dbReference>
<dbReference type="InterPro" id="IPR002885">
    <property type="entry name" value="PPR_rpt"/>
</dbReference>
<evidence type="ECO:0000313" key="3">
    <source>
        <dbReference type="EMBL" id="KAJ4841618.1"/>
    </source>
</evidence>
<dbReference type="EMBL" id="JAKUCV010002721">
    <property type="protein sequence ID" value="KAJ4841618.1"/>
    <property type="molecule type" value="Genomic_DNA"/>
</dbReference>
<dbReference type="Proteomes" id="UP001141552">
    <property type="component" value="Unassembled WGS sequence"/>
</dbReference>
<dbReference type="Pfam" id="PF01535">
    <property type="entry name" value="PPR"/>
    <property type="match status" value="1"/>
</dbReference>
<name>A0A9Q0JH70_9ROSI</name>
<accession>A0A9Q0JH70</accession>
<dbReference type="PROSITE" id="PS51375">
    <property type="entry name" value="PPR"/>
    <property type="match status" value="1"/>
</dbReference>
<dbReference type="AlphaFoldDB" id="A0A9Q0JH70"/>
<dbReference type="InterPro" id="IPR046960">
    <property type="entry name" value="PPR_At4g14850-like_plant"/>
</dbReference>
<reference evidence="3" key="2">
    <citation type="journal article" date="2023" name="Plants (Basel)">
        <title>Annotation of the Turnera subulata (Passifloraceae) Draft Genome Reveals the S-Locus Evolved after the Divergence of Turneroideae from Passifloroideae in a Stepwise Manner.</title>
        <authorList>
            <person name="Henning P.M."/>
            <person name="Roalson E.H."/>
            <person name="Mir W."/>
            <person name="McCubbin A.G."/>
            <person name="Shore J.S."/>
        </authorList>
    </citation>
    <scope>NUCLEOTIDE SEQUENCE</scope>
    <source>
        <strain evidence="3">F60SS</strain>
    </source>
</reference>
<feature type="repeat" description="PPR" evidence="2">
    <location>
        <begin position="128"/>
        <end position="162"/>
    </location>
</feature>
<dbReference type="PANTHER" id="PTHR47926">
    <property type="entry name" value="PENTATRICOPEPTIDE REPEAT-CONTAINING PROTEIN"/>
    <property type="match status" value="1"/>
</dbReference>
<protein>
    <recommendedName>
        <fullName evidence="5">Pentatricopeptide repeat-containing protein</fullName>
    </recommendedName>
</protein>
<evidence type="ECO:0000256" key="2">
    <source>
        <dbReference type="PROSITE-ProRule" id="PRU00708"/>
    </source>
</evidence>
<keyword evidence="1" id="KW-0677">Repeat</keyword>
<gene>
    <name evidence="3" type="ORF">Tsubulata_004910</name>
</gene>
<dbReference type="NCBIfam" id="TIGR00756">
    <property type="entry name" value="PPR"/>
    <property type="match status" value="1"/>
</dbReference>
<dbReference type="Gene3D" id="1.25.40.10">
    <property type="entry name" value="Tetratricopeptide repeat domain"/>
    <property type="match status" value="1"/>
</dbReference>
<organism evidence="3 4">
    <name type="scientific">Turnera subulata</name>
    <dbReference type="NCBI Taxonomy" id="218843"/>
    <lineage>
        <taxon>Eukaryota</taxon>
        <taxon>Viridiplantae</taxon>
        <taxon>Streptophyta</taxon>
        <taxon>Embryophyta</taxon>
        <taxon>Tracheophyta</taxon>
        <taxon>Spermatophyta</taxon>
        <taxon>Magnoliopsida</taxon>
        <taxon>eudicotyledons</taxon>
        <taxon>Gunneridae</taxon>
        <taxon>Pentapetalae</taxon>
        <taxon>rosids</taxon>
        <taxon>fabids</taxon>
        <taxon>Malpighiales</taxon>
        <taxon>Passifloraceae</taxon>
        <taxon>Turnera</taxon>
    </lineage>
</organism>
<dbReference type="GO" id="GO:0003723">
    <property type="term" value="F:RNA binding"/>
    <property type="evidence" value="ECO:0007669"/>
    <property type="project" value="InterPro"/>
</dbReference>
<sequence>MRQLSITSCTDAFHIFGRFPSFFVTPLTIRIHGSSRQTEPTLSRIPLFTPIRFLHSSRQFKNSYDYTQLLHLCKTTKCVQQIHSLIITGGFEQNPFVATALIGKYCGEGSGESMENARKVFDDLLEKDTFSGNTIIKGYANLGPFMEAVNVYDEMRSSIFRQETEAIHLNFGVDGRRSNMVAPSLMDSENETQTQIYQTKKIRTTQHYLASHIHREEDYVVKVSGSVGEGAPTTLPPISGKFSNPGRGPTFPFASTCTGYLRICPCNGLKS</sequence>
<evidence type="ECO:0000256" key="1">
    <source>
        <dbReference type="ARBA" id="ARBA00022737"/>
    </source>
</evidence>